<dbReference type="AlphaFoldDB" id="A0A482Y1F1"/>
<name>A0A482Y1F1_9EURY</name>
<comment type="caution">
    <text evidence="2">The sequence shown here is derived from an EMBL/GenBank/DDBJ whole genome shotgun (WGS) entry which is preliminary data.</text>
</comment>
<reference evidence="2 3" key="1">
    <citation type="submission" date="2019-02" db="EMBL/GenBank/DDBJ databases">
        <title>Genomic Encyclopedia of Archaeal and Bacterial Type Strains, Phase II (KMG-II): from individual species to whole genera.</title>
        <authorList>
            <person name="Goeker M."/>
        </authorList>
    </citation>
    <scope>NUCLEOTIDE SEQUENCE [LARGE SCALE GENOMIC DNA]</scope>
    <source>
        <strain evidence="2 3">DSM 18328</strain>
    </source>
</reference>
<evidence type="ECO:0000313" key="2">
    <source>
        <dbReference type="EMBL" id="RZV06030.1"/>
    </source>
</evidence>
<dbReference type="RefSeq" id="WP_242611731.1">
    <property type="nucleotide sequence ID" value="NZ_SHMP01000009.1"/>
</dbReference>
<accession>A0A482Y1F1</accession>
<sequence>MTTMDGEKNSESEVRFRKRLVRVVVSVIVLTGVTVILGYGGWIVLTLTAKVGGYDPETADGELLRDRLLAWPDRNREVMRSSGRTSLPLKP</sequence>
<evidence type="ECO:0000256" key="1">
    <source>
        <dbReference type="SAM" id="Phobius"/>
    </source>
</evidence>
<dbReference type="EMBL" id="SHMP01000009">
    <property type="protein sequence ID" value="RZV06030.1"/>
    <property type="molecule type" value="Genomic_DNA"/>
</dbReference>
<proteinExistence type="predicted"/>
<feature type="transmembrane region" description="Helical" evidence="1">
    <location>
        <begin position="20"/>
        <end position="45"/>
    </location>
</feature>
<keyword evidence="1" id="KW-0812">Transmembrane</keyword>
<protein>
    <submittedName>
        <fullName evidence="2">Uncharacterized protein</fullName>
    </submittedName>
</protein>
<gene>
    <name evidence="2" type="ORF">BDK88_3982</name>
</gene>
<dbReference type="Proteomes" id="UP000291097">
    <property type="component" value="Unassembled WGS sequence"/>
</dbReference>
<organism evidence="2 3">
    <name type="scientific">Natrinema hispanicum</name>
    <dbReference type="NCBI Taxonomy" id="392421"/>
    <lineage>
        <taxon>Archaea</taxon>
        <taxon>Methanobacteriati</taxon>
        <taxon>Methanobacteriota</taxon>
        <taxon>Stenosarchaea group</taxon>
        <taxon>Halobacteria</taxon>
        <taxon>Halobacteriales</taxon>
        <taxon>Natrialbaceae</taxon>
        <taxon>Natrinema</taxon>
    </lineage>
</organism>
<evidence type="ECO:0000313" key="3">
    <source>
        <dbReference type="Proteomes" id="UP000291097"/>
    </source>
</evidence>
<keyword evidence="1" id="KW-0472">Membrane</keyword>
<keyword evidence="1" id="KW-1133">Transmembrane helix</keyword>